<sequence>MAAEQTFCTSFGLDLGGGAELPVLGVQNLEVAVKLAEHNTGTASDGSFGSKPVPGPRNGTVVTVDFALTKSRDVYDWFNTVNPKYNVGATEDPKDLTLYGYDGGTAVGLELVLEGAYPIRWSLSAAGIEEEGIMKESVDFVVTNVVQA</sequence>
<protein>
    <recommendedName>
        <fullName evidence="3">T4-like virus tail tube protein gp19</fullName>
    </recommendedName>
</protein>
<dbReference type="GO" id="GO:0005198">
    <property type="term" value="F:structural molecule activity"/>
    <property type="evidence" value="ECO:0007669"/>
    <property type="project" value="InterPro"/>
</dbReference>
<dbReference type="Proteomes" id="UP000248857">
    <property type="component" value="Unassembled WGS sequence"/>
</dbReference>
<comment type="caution">
    <text evidence="1">The sequence shown here is derived from an EMBL/GenBank/DDBJ whole genome shotgun (WGS) entry which is preliminary data.</text>
</comment>
<proteinExistence type="predicted"/>
<organism evidence="1 2">
    <name type="scientific">Acaryochloris thomasi RCC1774</name>
    <dbReference type="NCBI Taxonomy" id="1764569"/>
    <lineage>
        <taxon>Bacteria</taxon>
        <taxon>Bacillati</taxon>
        <taxon>Cyanobacteriota</taxon>
        <taxon>Cyanophyceae</taxon>
        <taxon>Acaryochloridales</taxon>
        <taxon>Acaryochloridaceae</taxon>
        <taxon>Acaryochloris</taxon>
        <taxon>Acaryochloris thomasi</taxon>
    </lineage>
</organism>
<dbReference type="InterPro" id="IPR010667">
    <property type="entry name" value="Phage_T4_Gp19"/>
</dbReference>
<dbReference type="RefSeq" id="WP_110988595.1">
    <property type="nucleotide sequence ID" value="NZ_CAWNWM010000026.1"/>
</dbReference>
<evidence type="ECO:0008006" key="3">
    <source>
        <dbReference type="Google" id="ProtNLM"/>
    </source>
</evidence>
<dbReference type="EMBL" id="PQWO01000026">
    <property type="protein sequence ID" value="PZD70852.1"/>
    <property type="molecule type" value="Genomic_DNA"/>
</dbReference>
<dbReference type="OrthoDB" id="9790161at2"/>
<dbReference type="Pfam" id="PF06841">
    <property type="entry name" value="Phage_T4_gp19"/>
    <property type="match status" value="1"/>
</dbReference>
<keyword evidence="2" id="KW-1185">Reference proteome</keyword>
<reference evidence="1 2" key="1">
    <citation type="journal article" date="2018" name="Sci. Rep.">
        <title>A novel species of the marine cyanobacterium Acaryochloris with a unique pigment content and lifestyle.</title>
        <authorList>
            <person name="Partensky F."/>
            <person name="Six C."/>
            <person name="Ratin M."/>
            <person name="Garczarek L."/>
            <person name="Vaulot D."/>
            <person name="Probert I."/>
            <person name="Calteau A."/>
            <person name="Gourvil P."/>
            <person name="Marie D."/>
            <person name="Grebert T."/>
            <person name="Bouchier C."/>
            <person name="Le Panse S."/>
            <person name="Gachenot M."/>
            <person name="Rodriguez F."/>
            <person name="Garrido J.L."/>
        </authorList>
    </citation>
    <scope>NUCLEOTIDE SEQUENCE [LARGE SCALE GENOMIC DNA]</scope>
    <source>
        <strain evidence="1 2">RCC1774</strain>
    </source>
</reference>
<dbReference type="AlphaFoldDB" id="A0A2W1JIF2"/>
<accession>A0A2W1JIF2</accession>
<name>A0A2W1JIF2_9CYAN</name>
<gene>
    <name evidence="1" type="ORF">C1752_08846</name>
</gene>
<evidence type="ECO:0000313" key="1">
    <source>
        <dbReference type="EMBL" id="PZD70852.1"/>
    </source>
</evidence>
<evidence type="ECO:0000313" key="2">
    <source>
        <dbReference type="Proteomes" id="UP000248857"/>
    </source>
</evidence>